<feature type="chain" id="PRO_5045589196" description="Transporter" evidence="1">
    <location>
        <begin position="36"/>
        <end position="297"/>
    </location>
</feature>
<dbReference type="RefSeq" id="WP_345110312.1">
    <property type="nucleotide sequence ID" value="NZ_BAABDH010000015.1"/>
</dbReference>
<sequence>MFSLSARRGHFSSLCFAGRGLLLAAGMGLPLLTQAQDTGSTPAQGRDYTLFRPVPRDSLQELRPDRPGVSESPFTVDPGHFQVESDLLRLLNKRAPDHRERDLHFNHVLLKLGLTMRTDVQVQLDSYSWQKQWNEQQQPERRQGFGDLTVRVKRSLAGEHGKPDALAVMALVRLPVGSAVGTRAAEYGLMVPYSHDFSKELNVQIQLRSELNYDDAASRRFVLLGPSTAIDYEFSPFWSAFAEVAGQWDVRQTAWQASVNVGPQLHLSNNLILDGGAHLALTPATDHEYFLGFSFRH</sequence>
<name>A0ABP7MIQ6_9BACT</name>
<proteinExistence type="predicted"/>
<evidence type="ECO:0000313" key="2">
    <source>
        <dbReference type="EMBL" id="GAA3923887.1"/>
    </source>
</evidence>
<gene>
    <name evidence="2" type="ORF">GCM10022406_07610</name>
</gene>
<keyword evidence="1" id="KW-0732">Signal</keyword>
<keyword evidence="3" id="KW-1185">Reference proteome</keyword>
<accession>A0ABP7MIQ6</accession>
<comment type="caution">
    <text evidence="2">The sequence shown here is derived from an EMBL/GenBank/DDBJ whole genome shotgun (WGS) entry which is preliminary data.</text>
</comment>
<reference evidence="3" key="1">
    <citation type="journal article" date="2019" name="Int. J. Syst. Evol. Microbiol.">
        <title>The Global Catalogue of Microorganisms (GCM) 10K type strain sequencing project: providing services to taxonomists for standard genome sequencing and annotation.</title>
        <authorList>
            <consortium name="The Broad Institute Genomics Platform"/>
            <consortium name="The Broad Institute Genome Sequencing Center for Infectious Disease"/>
            <person name="Wu L."/>
            <person name="Ma J."/>
        </authorList>
    </citation>
    <scope>NUCLEOTIDE SEQUENCE [LARGE SCALE GENOMIC DNA]</scope>
    <source>
        <strain evidence="3">JCM 17214</strain>
    </source>
</reference>
<protein>
    <recommendedName>
        <fullName evidence="4">Transporter</fullName>
    </recommendedName>
</protein>
<dbReference type="EMBL" id="BAABDH010000015">
    <property type="protein sequence ID" value="GAA3923887.1"/>
    <property type="molecule type" value="Genomic_DNA"/>
</dbReference>
<feature type="signal peptide" evidence="1">
    <location>
        <begin position="1"/>
        <end position="35"/>
    </location>
</feature>
<dbReference type="Proteomes" id="UP001499909">
    <property type="component" value="Unassembled WGS sequence"/>
</dbReference>
<dbReference type="InterPro" id="IPR025737">
    <property type="entry name" value="FApF"/>
</dbReference>
<organism evidence="2 3">
    <name type="scientific">Hymenobacter algoricola</name>
    <dbReference type="NCBI Taxonomy" id="486267"/>
    <lineage>
        <taxon>Bacteria</taxon>
        <taxon>Pseudomonadati</taxon>
        <taxon>Bacteroidota</taxon>
        <taxon>Cytophagia</taxon>
        <taxon>Cytophagales</taxon>
        <taxon>Hymenobacteraceae</taxon>
        <taxon>Hymenobacter</taxon>
    </lineage>
</organism>
<dbReference type="Pfam" id="PF13557">
    <property type="entry name" value="Phenol_MetA_deg"/>
    <property type="match status" value="1"/>
</dbReference>
<evidence type="ECO:0000313" key="3">
    <source>
        <dbReference type="Proteomes" id="UP001499909"/>
    </source>
</evidence>
<evidence type="ECO:0000256" key="1">
    <source>
        <dbReference type="SAM" id="SignalP"/>
    </source>
</evidence>
<evidence type="ECO:0008006" key="4">
    <source>
        <dbReference type="Google" id="ProtNLM"/>
    </source>
</evidence>